<accession>A0ABR3Y1L7</accession>
<dbReference type="EMBL" id="JAWRVE010000005">
    <property type="protein sequence ID" value="KAL1881865.1"/>
    <property type="molecule type" value="Genomic_DNA"/>
</dbReference>
<evidence type="ECO:0000256" key="1">
    <source>
        <dbReference type="SAM" id="MobiDB-lite"/>
    </source>
</evidence>
<feature type="compositionally biased region" description="Polar residues" evidence="1">
    <location>
        <begin position="187"/>
        <end position="216"/>
    </location>
</feature>
<dbReference type="Proteomes" id="UP001583177">
    <property type="component" value="Unassembled WGS sequence"/>
</dbReference>
<feature type="region of interest" description="Disordered" evidence="1">
    <location>
        <begin position="26"/>
        <end position="51"/>
    </location>
</feature>
<comment type="caution">
    <text evidence="2">The sequence shown here is derived from an EMBL/GenBank/DDBJ whole genome shotgun (WGS) entry which is preliminary data.</text>
</comment>
<proteinExistence type="predicted"/>
<feature type="region of interest" description="Disordered" evidence="1">
    <location>
        <begin position="152"/>
        <end position="173"/>
    </location>
</feature>
<organism evidence="2 3">
    <name type="scientific">Diaporthe australafricana</name>
    <dbReference type="NCBI Taxonomy" id="127596"/>
    <lineage>
        <taxon>Eukaryota</taxon>
        <taxon>Fungi</taxon>
        <taxon>Dikarya</taxon>
        <taxon>Ascomycota</taxon>
        <taxon>Pezizomycotina</taxon>
        <taxon>Sordariomycetes</taxon>
        <taxon>Sordariomycetidae</taxon>
        <taxon>Diaporthales</taxon>
        <taxon>Diaporthaceae</taxon>
        <taxon>Diaporthe</taxon>
    </lineage>
</organism>
<evidence type="ECO:0000313" key="3">
    <source>
        <dbReference type="Proteomes" id="UP001583177"/>
    </source>
</evidence>
<feature type="compositionally biased region" description="Low complexity" evidence="1">
    <location>
        <begin position="217"/>
        <end position="231"/>
    </location>
</feature>
<keyword evidence="3" id="KW-1185">Reference proteome</keyword>
<reference evidence="2 3" key="1">
    <citation type="journal article" date="2024" name="IMA Fungus">
        <title>IMA Genome - F19 : A genome assembly and annotation guide to empower mycologists, including annotated draft genome sequences of Ceratocystis pirilliformis, Diaporthe australafricana, Fusarium ophioides, Paecilomyces lecythidis, and Sporothrix stenoceras.</title>
        <authorList>
            <person name="Aylward J."/>
            <person name="Wilson A.M."/>
            <person name="Visagie C.M."/>
            <person name="Spraker J."/>
            <person name="Barnes I."/>
            <person name="Buitendag C."/>
            <person name="Ceriani C."/>
            <person name="Del Mar Angel L."/>
            <person name="du Plessis D."/>
            <person name="Fuchs T."/>
            <person name="Gasser K."/>
            <person name="Kramer D."/>
            <person name="Li W."/>
            <person name="Munsamy K."/>
            <person name="Piso A."/>
            <person name="Price J.L."/>
            <person name="Sonnekus B."/>
            <person name="Thomas C."/>
            <person name="van der Nest A."/>
            <person name="van Dijk A."/>
            <person name="van Heerden A."/>
            <person name="van Vuuren N."/>
            <person name="Yilmaz N."/>
            <person name="Duong T.A."/>
            <person name="van der Merwe N.A."/>
            <person name="Wingfield M.J."/>
            <person name="Wingfield B.D."/>
        </authorList>
    </citation>
    <scope>NUCLEOTIDE SEQUENCE [LARGE SCALE GENOMIC DNA]</scope>
    <source>
        <strain evidence="2 3">CMW 18300</strain>
    </source>
</reference>
<gene>
    <name evidence="2" type="ORF">Daus18300_000918</name>
</gene>
<evidence type="ECO:0000313" key="2">
    <source>
        <dbReference type="EMBL" id="KAL1881865.1"/>
    </source>
</evidence>
<feature type="region of interest" description="Disordered" evidence="1">
    <location>
        <begin position="186"/>
        <end position="264"/>
    </location>
</feature>
<sequence length="264" mass="29069">MSSVAKELKIKLSVPEQADSHKGLGFLSSAQMSSGPDGIQHETGYAPATMQNPHPYVGHYLQENQAQMPISNSFPVHHPGLRPGASQPWDTGINQQALTNFVPSACQNPCSGPFAAAAPGIEKQPITPQYPIPGVYPSAQNSLLQICSLSQTEPQRRQNNQPRPAPWSTQNNDFNILRNYPRVQTPREGQQVQTGCPSQKRQNHQPDSVFQNGNEFSQSNDSQQKNDSQQNYATQGGNENGKRSLDNYGVDSEPARNRRLPLME</sequence>
<name>A0ABR3Y1L7_9PEZI</name>
<protein>
    <submittedName>
        <fullName evidence="2">Uncharacterized protein</fullName>
    </submittedName>
</protein>